<dbReference type="EMBL" id="CP064936">
    <property type="protein sequence ID" value="QQA00501.1"/>
    <property type="molecule type" value="Genomic_DNA"/>
</dbReference>
<keyword evidence="8" id="KW-1185">Reference proteome</keyword>
<organism evidence="7 8">
    <name type="scientific">Treponema peruense</name>
    <dbReference type="NCBI Taxonomy" id="2787628"/>
    <lineage>
        <taxon>Bacteria</taxon>
        <taxon>Pseudomonadati</taxon>
        <taxon>Spirochaetota</taxon>
        <taxon>Spirochaetia</taxon>
        <taxon>Spirochaetales</taxon>
        <taxon>Treponemataceae</taxon>
        <taxon>Treponema</taxon>
    </lineage>
</organism>
<keyword evidence="5" id="KW-0472">Membrane</keyword>
<proteinExistence type="inferred from homology"/>
<dbReference type="InterPro" id="IPR004635">
    <property type="entry name" value="Pept_S49_SppA"/>
</dbReference>
<dbReference type="NCBIfam" id="TIGR00706">
    <property type="entry name" value="SppA_dom"/>
    <property type="match status" value="1"/>
</dbReference>
<evidence type="ECO:0000256" key="3">
    <source>
        <dbReference type="ARBA" id="ARBA00022801"/>
    </source>
</evidence>
<evidence type="ECO:0000313" key="8">
    <source>
        <dbReference type="Proteomes" id="UP000595224"/>
    </source>
</evidence>
<dbReference type="Pfam" id="PF01343">
    <property type="entry name" value="Peptidase_S49"/>
    <property type="match status" value="1"/>
</dbReference>
<reference evidence="7 8" key="1">
    <citation type="submission" date="2020-11" db="EMBL/GenBank/DDBJ databases">
        <title>Treponema Peruensis nv. sp., first commensal Treponema isolated from human feces.</title>
        <authorList>
            <person name="Belkhou C."/>
            <person name="Raes J."/>
        </authorList>
    </citation>
    <scope>NUCLEOTIDE SEQUENCE [LARGE SCALE GENOMIC DNA]</scope>
    <source>
        <strain evidence="7 8">RCC2812</strain>
    </source>
</reference>
<evidence type="ECO:0000256" key="2">
    <source>
        <dbReference type="ARBA" id="ARBA00022670"/>
    </source>
</evidence>
<keyword evidence="3" id="KW-0378">Hydrolase</keyword>
<dbReference type="Proteomes" id="UP000595224">
    <property type="component" value="Chromosome"/>
</dbReference>
<keyword evidence="5" id="KW-0812">Transmembrane</keyword>
<keyword evidence="2" id="KW-0645">Protease</keyword>
<feature type="transmembrane region" description="Helical" evidence="5">
    <location>
        <begin position="12"/>
        <end position="32"/>
    </location>
</feature>
<evidence type="ECO:0000256" key="4">
    <source>
        <dbReference type="ARBA" id="ARBA00022825"/>
    </source>
</evidence>
<dbReference type="AlphaFoldDB" id="A0A7T3RCH7"/>
<comment type="similarity">
    <text evidence="1">Belongs to the peptidase S49 family.</text>
</comment>
<dbReference type="CDD" id="cd07023">
    <property type="entry name" value="S49_Sppa_N_C"/>
    <property type="match status" value="1"/>
</dbReference>
<dbReference type="PANTHER" id="PTHR42987:SF7">
    <property type="entry name" value="SIGNAL PEPTIDE PEPTIDASE SPPA-RELATED"/>
    <property type="match status" value="1"/>
</dbReference>
<dbReference type="InterPro" id="IPR002142">
    <property type="entry name" value="Peptidase_S49"/>
</dbReference>
<dbReference type="Gene3D" id="3.90.226.10">
    <property type="entry name" value="2-enoyl-CoA Hydratase, Chain A, domain 1"/>
    <property type="match status" value="2"/>
</dbReference>
<accession>A0A7T3RCH7</accession>
<feature type="domain" description="Peptidase S49" evidence="6">
    <location>
        <begin position="132"/>
        <end position="279"/>
    </location>
</feature>
<evidence type="ECO:0000259" key="6">
    <source>
        <dbReference type="Pfam" id="PF01343"/>
    </source>
</evidence>
<dbReference type="KEGG" id="tper:IWA51_09515"/>
<keyword evidence="4" id="KW-0720">Serine protease</keyword>
<gene>
    <name evidence="7" type="primary">sppA</name>
    <name evidence="7" type="ORF">IWA51_09515</name>
</gene>
<sequence>MSEKKTNKGLFVFIAVIVIAIILAAASLILSLRSPAEIKINTSSENSGPAKIIRTFRDTKKNPYGKKYIARLEIKGTICESGDTYNQKWLLNTISALAQDKKNEGIILFIDSPGGGVYESDEAYLALLDYKEQTGRPVYAYMGQLAASGGYYIACAADYIMANRNTLTGSIGVISGQVFDITELLQKSGIKSETIHAGKNKNMGNFNEPFSSEQRQIMQSVADECYEQFTNIVSESRSLPIDKVKSLADGRIYTAKQAKENGLIDETGTFSEIESAMKENELDGTECVTQTFRFEKKENIYNMITGIYHSAETLAEVLSGTGAQSALKDKNGLPLYYYSR</sequence>
<name>A0A7T3RCH7_9SPIR</name>
<keyword evidence="5" id="KW-1133">Transmembrane helix</keyword>
<evidence type="ECO:0000256" key="1">
    <source>
        <dbReference type="ARBA" id="ARBA00008683"/>
    </source>
</evidence>
<dbReference type="SUPFAM" id="SSF52096">
    <property type="entry name" value="ClpP/crotonase"/>
    <property type="match status" value="1"/>
</dbReference>
<dbReference type="InterPro" id="IPR029045">
    <property type="entry name" value="ClpP/crotonase-like_dom_sf"/>
</dbReference>
<dbReference type="GO" id="GO:0006508">
    <property type="term" value="P:proteolysis"/>
    <property type="evidence" value="ECO:0007669"/>
    <property type="project" value="UniProtKB-KW"/>
</dbReference>
<evidence type="ECO:0000313" key="7">
    <source>
        <dbReference type="EMBL" id="QQA00501.1"/>
    </source>
</evidence>
<dbReference type="GO" id="GO:0008236">
    <property type="term" value="F:serine-type peptidase activity"/>
    <property type="evidence" value="ECO:0007669"/>
    <property type="project" value="UniProtKB-KW"/>
</dbReference>
<dbReference type="InterPro" id="IPR047272">
    <property type="entry name" value="S49_SppA_C"/>
</dbReference>
<protein>
    <submittedName>
        <fullName evidence="7">Signal peptide peptidase SppA</fullName>
    </submittedName>
</protein>
<dbReference type="PANTHER" id="PTHR42987">
    <property type="entry name" value="PEPTIDASE S49"/>
    <property type="match status" value="1"/>
</dbReference>
<evidence type="ECO:0000256" key="5">
    <source>
        <dbReference type="SAM" id="Phobius"/>
    </source>
</evidence>
<dbReference type="RefSeq" id="WP_198442237.1">
    <property type="nucleotide sequence ID" value="NZ_CBCSHE010000009.1"/>
</dbReference>